<dbReference type="EMBL" id="JAFBMS010001840">
    <property type="protein sequence ID" value="KAG9328773.1"/>
    <property type="molecule type" value="Genomic_DNA"/>
</dbReference>
<proteinExistence type="predicted"/>
<keyword evidence="2" id="KW-1185">Reference proteome</keyword>
<feature type="non-terminal residue" evidence="1">
    <location>
        <position position="92"/>
    </location>
</feature>
<gene>
    <name evidence="1" type="ORF">JZ751_010711</name>
</gene>
<evidence type="ECO:0000313" key="2">
    <source>
        <dbReference type="Proteomes" id="UP000824540"/>
    </source>
</evidence>
<name>A0A8T2MMK3_9TELE</name>
<reference evidence="1" key="1">
    <citation type="thesis" date="2021" institute="BYU ScholarsArchive" country="Provo, UT, USA">
        <title>Applications of and Algorithms for Genome Assembly and Genomic Analyses with an Emphasis on Marine Teleosts.</title>
        <authorList>
            <person name="Pickett B.D."/>
        </authorList>
    </citation>
    <scope>NUCLEOTIDE SEQUENCE</scope>
    <source>
        <strain evidence="1">HI-2016</strain>
    </source>
</reference>
<protein>
    <submittedName>
        <fullName evidence="1">Uncharacterized protein</fullName>
    </submittedName>
</protein>
<dbReference type="Proteomes" id="UP000824540">
    <property type="component" value="Unassembled WGS sequence"/>
</dbReference>
<accession>A0A8T2MMK3</accession>
<comment type="caution">
    <text evidence="1">The sequence shown here is derived from an EMBL/GenBank/DDBJ whole genome shotgun (WGS) entry which is preliminary data.</text>
</comment>
<evidence type="ECO:0000313" key="1">
    <source>
        <dbReference type="EMBL" id="KAG9328773.1"/>
    </source>
</evidence>
<dbReference type="AlphaFoldDB" id="A0A8T2MMK3"/>
<organism evidence="1 2">
    <name type="scientific">Albula glossodonta</name>
    <name type="common">roundjaw bonefish</name>
    <dbReference type="NCBI Taxonomy" id="121402"/>
    <lineage>
        <taxon>Eukaryota</taxon>
        <taxon>Metazoa</taxon>
        <taxon>Chordata</taxon>
        <taxon>Craniata</taxon>
        <taxon>Vertebrata</taxon>
        <taxon>Euteleostomi</taxon>
        <taxon>Actinopterygii</taxon>
        <taxon>Neopterygii</taxon>
        <taxon>Teleostei</taxon>
        <taxon>Albuliformes</taxon>
        <taxon>Albulidae</taxon>
        <taxon>Albula</taxon>
    </lineage>
</organism>
<sequence>AIKVEYTRLVHVALQDQAPESDHRLRHPIVYFLQNQAPKKVWERMLFEQFADSSLGSDERCKAAVKVAHQKLDLIKTDEAEMAEYEVSRQFI</sequence>